<feature type="transmembrane region" description="Helical" evidence="7">
    <location>
        <begin position="193"/>
        <end position="211"/>
    </location>
</feature>
<dbReference type="OrthoDB" id="9798540at2"/>
<keyword evidence="4 7" id="KW-1133">Transmembrane helix</keyword>
<feature type="transmembrane region" description="Helical" evidence="7">
    <location>
        <begin position="131"/>
        <end position="148"/>
    </location>
</feature>
<dbReference type="PANTHER" id="PTHR30477">
    <property type="entry name" value="ABC-TRANSPORTER METAL-BINDING PROTEIN"/>
    <property type="match status" value="1"/>
</dbReference>
<dbReference type="SUPFAM" id="SSF81345">
    <property type="entry name" value="ABC transporter involved in vitamin B12 uptake, BtuC"/>
    <property type="match status" value="1"/>
</dbReference>
<evidence type="ECO:0000256" key="4">
    <source>
        <dbReference type="ARBA" id="ARBA00022989"/>
    </source>
</evidence>
<dbReference type="InterPro" id="IPR001626">
    <property type="entry name" value="ABC_TroCD"/>
</dbReference>
<feature type="transmembrane region" description="Helical" evidence="7">
    <location>
        <begin position="90"/>
        <end position="111"/>
    </location>
</feature>
<evidence type="ECO:0000256" key="6">
    <source>
        <dbReference type="RuleBase" id="RU003943"/>
    </source>
</evidence>
<sequence length="276" mass="29200">MEMLQYDFMRRAMLAGSMIALIASVLGVYLLLRRQAMVADMLSHVSLAGVALGAYLQLNPSITGFAVAIIGAAAVEYVRRVYKSFSELSVAIIMVGGLSLAMIMIAMNKSVNMNLSSYLFGSVVAVGRTDLLELFISAMIGAIFCLVFRRSLYLIAFDEDIAKASGVQVARVSLGFSVVTGMIVASAMPIVGVLLLSSLLILPAALAIRVASGFAAAILLSMITGLTGTLAGITASYAFDFPPGATIAFVLLLLLVAGLGIKRLQVIVKSYKWRIS</sequence>
<feature type="transmembrane region" description="Helical" evidence="7">
    <location>
        <begin position="169"/>
        <end position="187"/>
    </location>
</feature>
<dbReference type="Pfam" id="PF00950">
    <property type="entry name" value="ABC-3"/>
    <property type="match status" value="1"/>
</dbReference>
<proteinExistence type="inferred from homology"/>
<evidence type="ECO:0000313" key="9">
    <source>
        <dbReference type="Proteomes" id="UP000293568"/>
    </source>
</evidence>
<feature type="transmembrane region" description="Helical" evidence="7">
    <location>
        <begin position="218"/>
        <end position="239"/>
    </location>
</feature>
<dbReference type="RefSeq" id="WP_129438674.1">
    <property type="nucleotide sequence ID" value="NZ_CP035492.1"/>
</dbReference>
<dbReference type="GO" id="GO:0055085">
    <property type="term" value="P:transmembrane transport"/>
    <property type="evidence" value="ECO:0007669"/>
    <property type="project" value="InterPro"/>
</dbReference>
<evidence type="ECO:0000256" key="7">
    <source>
        <dbReference type="SAM" id="Phobius"/>
    </source>
</evidence>
<keyword evidence="9" id="KW-1185">Reference proteome</keyword>
<dbReference type="EMBL" id="CP035492">
    <property type="protein sequence ID" value="QAY65783.1"/>
    <property type="molecule type" value="Genomic_DNA"/>
</dbReference>
<comment type="similarity">
    <text evidence="2 6">Belongs to the ABC-3 integral membrane protein family.</text>
</comment>
<evidence type="ECO:0000256" key="2">
    <source>
        <dbReference type="ARBA" id="ARBA00008034"/>
    </source>
</evidence>
<gene>
    <name evidence="8" type="ORF">ET464_04705</name>
</gene>
<dbReference type="AlphaFoldDB" id="A0A4P6EUJ1"/>
<organism evidence="8 9">
    <name type="scientific">Paenibacillus protaetiae</name>
    <dbReference type="NCBI Taxonomy" id="2509456"/>
    <lineage>
        <taxon>Bacteria</taxon>
        <taxon>Bacillati</taxon>
        <taxon>Bacillota</taxon>
        <taxon>Bacilli</taxon>
        <taxon>Bacillales</taxon>
        <taxon>Paenibacillaceae</taxon>
        <taxon>Paenibacillus</taxon>
    </lineage>
</organism>
<keyword evidence="3 6" id="KW-0812">Transmembrane</keyword>
<keyword evidence="5 7" id="KW-0472">Membrane</keyword>
<dbReference type="GO" id="GO:0010043">
    <property type="term" value="P:response to zinc ion"/>
    <property type="evidence" value="ECO:0007669"/>
    <property type="project" value="TreeGrafter"/>
</dbReference>
<dbReference type="Gene3D" id="1.10.3470.10">
    <property type="entry name" value="ABC transporter involved in vitamin B12 uptake, BtuC"/>
    <property type="match status" value="1"/>
</dbReference>
<keyword evidence="6" id="KW-0813">Transport</keyword>
<evidence type="ECO:0000313" key="8">
    <source>
        <dbReference type="EMBL" id="QAY65783.1"/>
    </source>
</evidence>
<evidence type="ECO:0000256" key="3">
    <source>
        <dbReference type="ARBA" id="ARBA00022692"/>
    </source>
</evidence>
<dbReference type="InterPro" id="IPR037294">
    <property type="entry name" value="ABC_BtuC-like"/>
</dbReference>
<comment type="subcellular location">
    <subcellularLocation>
        <location evidence="6">Cell membrane</location>
        <topology evidence="6">Multi-pass membrane protein</topology>
    </subcellularLocation>
    <subcellularLocation>
        <location evidence="1">Membrane</location>
        <topology evidence="1">Multi-pass membrane protein</topology>
    </subcellularLocation>
</comment>
<reference evidence="8 9" key="1">
    <citation type="submission" date="2019-01" db="EMBL/GenBank/DDBJ databases">
        <title>Genome sequencing of strain FW100M-2.</title>
        <authorList>
            <person name="Heo J."/>
            <person name="Kim S.-J."/>
            <person name="Kim J.-S."/>
            <person name="Hong S.-B."/>
            <person name="Kwon S.-W."/>
        </authorList>
    </citation>
    <scope>NUCLEOTIDE SEQUENCE [LARGE SCALE GENOMIC DNA]</scope>
    <source>
        <strain evidence="8 9">FW100M-2</strain>
    </source>
</reference>
<feature type="transmembrane region" description="Helical" evidence="7">
    <location>
        <begin position="12"/>
        <end position="32"/>
    </location>
</feature>
<name>A0A4P6EUJ1_9BACL</name>
<evidence type="ECO:0000256" key="1">
    <source>
        <dbReference type="ARBA" id="ARBA00004141"/>
    </source>
</evidence>
<protein>
    <submittedName>
        <fullName evidence="8">Metal ABC transporter permease</fullName>
    </submittedName>
</protein>
<accession>A0A4P6EUJ1</accession>
<dbReference type="GO" id="GO:0043190">
    <property type="term" value="C:ATP-binding cassette (ABC) transporter complex"/>
    <property type="evidence" value="ECO:0007669"/>
    <property type="project" value="InterPro"/>
</dbReference>
<dbReference type="Proteomes" id="UP000293568">
    <property type="component" value="Chromosome"/>
</dbReference>
<feature type="transmembrane region" description="Helical" evidence="7">
    <location>
        <begin position="245"/>
        <end position="264"/>
    </location>
</feature>
<dbReference type="PANTHER" id="PTHR30477:SF0">
    <property type="entry name" value="METAL TRANSPORT SYSTEM MEMBRANE PROTEIN TM_0125-RELATED"/>
    <property type="match status" value="1"/>
</dbReference>
<dbReference type="KEGG" id="pprt:ET464_04705"/>
<evidence type="ECO:0000256" key="5">
    <source>
        <dbReference type="ARBA" id="ARBA00023136"/>
    </source>
</evidence>